<organism evidence="2 3">
    <name type="scientific">Mesorhabditis spiculigera</name>
    <dbReference type="NCBI Taxonomy" id="96644"/>
    <lineage>
        <taxon>Eukaryota</taxon>
        <taxon>Metazoa</taxon>
        <taxon>Ecdysozoa</taxon>
        <taxon>Nematoda</taxon>
        <taxon>Chromadorea</taxon>
        <taxon>Rhabditida</taxon>
        <taxon>Rhabditina</taxon>
        <taxon>Rhabditomorpha</taxon>
        <taxon>Rhabditoidea</taxon>
        <taxon>Rhabditidae</taxon>
        <taxon>Mesorhabditinae</taxon>
        <taxon>Mesorhabditis</taxon>
    </lineage>
</organism>
<feature type="compositionally biased region" description="Polar residues" evidence="1">
    <location>
        <begin position="38"/>
        <end position="55"/>
    </location>
</feature>
<dbReference type="InterPro" id="IPR039884">
    <property type="entry name" value="R3HC1/R3HCL"/>
</dbReference>
<gene>
    <name evidence="2" type="ORF">MSPICULIGERA_LOCUS21437</name>
</gene>
<name>A0AA36D9Q0_9BILA</name>
<proteinExistence type="predicted"/>
<reference evidence="2" key="1">
    <citation type="submission" date="2023-06" db="EMBL/GenBank/DDBJ databases">
        <authorList>
            <person name="Delattre M."/>
        </authorList>
    </citation>
    <scope>NUCLEOTIDE SEQUENCE</scope>
    <source>
        <strain evidence="2">AF72</strain>
    </source>
</reference>
<dbReference type="PANTHER" id="PTHR21678">
    <property type="entry name" value="GROWTH INHIBITION AND DIFFERENTIATION RELATED PROTEIN 88"/>
    <property type="match status" value="1"/>
</dbReference>
<feature type="non-terminal residue" evidence="2">
    <location>
        <position position="199"/>
    </location>
</feature>
<comment type="caution">
    <text evidence="2">The sequence shown here is derived from an EMBL/GenBank/DDBJ whole genome shotgun (WGS) entry which is preliminary data.</text>
</comment>
<dbReference type="EMBL" id="CATQJA010002665">
    <property type="protein sequence ID" value="CAJ0583351.1"/>
    <property type="molecule type" value="Genomic_DNA"/>
</dbReference>
<evidence type="ECO:0000256" key="1">
    <source>
        <dbReference type="SAM" id="MobiDB-lite"/>
    </source>
</evidence>
<keyword evidence="3" id="KW-1185">Reference proteome</keyword>
<evidence type="ECO:0000313" key="2">
    <source>
        <dbReference type="EMBL" id="CAJ0583351.1"/>
    </source>
</evidence>
<accession>A0AA36D9Q0</accession>
<dbReference type="AlphaFoldDB" id="A0AA36D9Q0"/>
<protein>
    <submittedName>
        <fullName evidence="2">Uncharacterized protein</fullName>
    </submittedName>
</protein>
<evidence type="ECO:0000313" key="3">
    <source>
        <dbReference type="Proteomes" id="UP001177023"/>
    </source>
</evidence>
<feature type="region of interest" description="Disordered" evidence="1">
    <location>
        <begin position="35"/>
        <end position="56"/>
    </location>
</feature>
<sequence>MDPTTAKPESEEEDTWETLDDDALTQQLDQLKLEASAKINQKRTTTPSTSQSSWDPKNLPHVLELYDIPASQSLRDYKSKFLEAGYEVEVKKADGDNAFVVFENERRARDFSIFQKQPDIKLRTLAAASKKTQERALQLRDDLRARPSVRPKTTGSVARRLIEGSLGIKSTATAEQKAQERATIKEMKDAKKNAAAIWN</sequence>
<dbReference type="PANTHER" id="PTHR21678:SF0">
    <property type="entry name" value="C3H1-TYPE DOMAIN-CONTAINING PROTEIN"/>
    <property type="match status" value="1"/>
</dbReference>
<dbReference type="Proteomes" id="UP001177023">
    <property type="component" value="Unassembled WGS sequence"/>
</dbReference>